<protein>
    <submittedName>
        <fullName evidence="1">Uncharacterized protein</fullName>
    </submittedName>
</protein>
<reference evidence="1" key="1">
    <citation type="submission" date="2024-03" db="EMBL/GenBank/DDBJ databases">
        <title>WGS assembly of Saponaria officinalis var. Norfolk2.</title>
        <authorList>
            <person name="Jenkins J."/>
            <person name="Shu S."/>
            <person name="Grimwood J."/>
            <person name="Barry K."/>
            <person name="Goodstein D."/>
            <person name="Schmutz J."/>
            <person name="Leebens-Mack J."/>
            <person name="Osbourn A."/>
        </authorList>
    </citation>
    <scope>NUCLEOTIDE SEQUENCE [LARGE SCALE GENOMIC DNA]</scope>
    <source>
        <strain evidence="1">JIC</strain>
    </source>
</reference>
<dbReference type="Proteomes" id="UP001443914">
    <property type="component" value="Unassembled WGS sequence"/>
</dbReference>
<evidence type="ECO:0000313" key="1">
    <source>
        <dbReference type="EMBL" id="KAK9700052.1"/>
    </source>
</evidence>
<sequence>MMKSDTTAKKVTSSFSFTFATCDSAKGEHQLELDQRFHNALEIDVLCSLSFPPILSLKSWESVFACTGNIANELKKSRKIERKTISILLSLFILLKWGKFEEIFEFF</sequence>
<evidence type="ECO:0000313" key="2">
    <source>
        <dbReference type="Proteomes" id="UP001443914"/>
    </source>
</evidence>
<dbReference type="AlphaFoldDB" id="A0AAW1J9B9"/>
<accession>A0AAW1J9B9</accession>
<comment type="caution">
    <text evidence="1">The sequence shown here is derived from an EMBL/GenBank/DDBJ whole genome shotgun (WGS) entry which is preliminary data.</text>
</comment>
<keyword evidence="2" id="KW-1185">Reference proteome</keyword>
<name>A0AAW1J9B9_SAPOF</name>
<organism evidence="1 2">
    <name type="scientific">Saponaria officinalis</name>
    <name type="common">Common soapwort</name>
    <name type="synonym">Lychnis saponaria</name>
    <dbReference type="NCBI Taxonomy" id="3572"/>
    <lineage>
        <taxon>Eukaryota</taxon>
        <taxon>Viridiplantae</taxon>
        <taxon>Streptophyta</taxon>
        <taxon>Embryophyta</taxon>
        <taxon>Tracheophyta</taxon>
        <taxon>Spermatophyta</taxon>
        <taxon>Magnoliopsida</taxon>
        <taxon>eudicotyledons</taxon>
        <taxon>Gunneridae</taxon>
        <taxon>Pentapetalae</taxon>
        <taxon>Caryophyllales</taxon>
        <taxon>Caryophyllaceae</taxon>
        <taxon>Caryophylleae</taxon>
        <taxon>Saponaria</taxon>
    </lineage>
</organism>
<proteinExistence type="predicted"/>
<dbReference type="EMBL" id="JBDFQZ010000008">
    <property type="protein sequence ID" value="KAK9700052.1"/>
    <property type="molecule type" value="Genomic_DNA"/>
</dbReference>
<gene>
    <name evidence="1" type="ORF">RND81_08G214200</name>
</gene>